<evidence type="ECO:0000256" key="1">
    <source>
        <dbReference type="ARBA" id="ARBA00022603"/>
    </source>
</evidence>
<keyword evidence="2" id="KW-0949">S-adenosyl-L-methionine</keyword>
<accession>F5YQ43</accession>
<dbReference type="CDD" id="cd02440">
    <property type="entry name" value="AdoMet_MTases"/>
    <property type="match status" value="1"/>
</dbReference>
<dbReference type="HOGENOM" id="CLU_739517_0_0_12"/>
<proteinExistence type="predicted"/>
<dbReference type="InterPro" id="IPR029063">
    <property type="entry name" value="SAM-dependent_MTases_sf"/>
</dbReference>
<name>F5YQ43_TREPZ</name>
<dbReference type="SUPFAM" id="SSF53335">
    <property type="entry name" value="S-adenosyl-L-methionine-dependent methyltransferases"/>
    <property type="match status" value="1"/>
</dbReference>
<dbReference type="Proteomes" id="UP000009223">
    <property type="component" value="Chromosome"/>
</dbReference>
<evidence type="ECO:0000259" key="3">
    <source>
        <dbReference type="Pfam" id="PF05175"/>
    </source>
</evidence>
<reference evidence="4 5" key="2">
    <citation type="journal article" date="2011" name="ISME J.">
        <title>RNA-seq reveals cooperative metabolic interactions between two termite-gut spirochete species in co-culture.</title>
        <authorList>
            <person name="Rosenthal A.Z."/>
            <person name="Matson E.G."/>
            <person name="Eldar A."/>
            <person name="Leadbetter J.R."/>
        </authorList>
    </citation>
    <scope>NUCLEOTIDE SEQUENCE [LARGE SCALE GENOMIC DNA]</scope>
    <source>
        <strain evidence="5">ATCC BAA-887 / DSM 12427 / ZAS-2</strain>
    </source>
</reference>
<dbReference type="GO" id="GO:0008168">
    <property type="term" value="F:methyltransferase activity"/>
    <property type="evidence" value="ECO:0007669"/>
    <property type="project" value="UniProtKB-KW"/>
</dbReference>
<evidence type="ECO:0000256" key="2">
    <source>
        <dbReference type="ARBA" id="ARBA00022691"/>
    </source>
</evidence>
<dbReference type="Pfam" id="PF05175">
    <property type="entry name" value="MTS"/>
    <property type="match status" value="1"/>
</dbReference>
<evidence type="ECO:0000313" key="4">
    <source>
        <dbReference type="EMBL" id="AEF86651.1"/>
    </source>
</evidence>
<dbReference type="KEGG" id="tpi:TREPR_1456"/>
<organism evidence="4 5">
    <name type="scientific">Treponema primitia (strain ATCC BAA-887 / DSM 12427 / ZAS-2)</name>
    <dbReference type="NCBI Taxonomy" id="545694"/>
    <lineage>
        <taxon>Bacteria</taxon>
        <taxon>Pseudomonadati</taxon>
        <taxon>Spirochaetota</taxon>
        <taxon>Spirochaetia</taxon>
        <taxon>Spirochaetales</taxon>
        <taxon>Treponemataceae</taxon>
        <taxon>Treponema</taxon>
    </lineage>
</organism>
<sequence length="419" mass="44244">MWDDDKAAGRPLPVSVLDAGCGVGVLGICAGRALAAENGDSHLFSQLWVRAQDRDELARAFTAFNAALNGVFPSALQAYTEPLLAGPGAPWDLILSNIPAKAGKPVLLDFISRAAALLSPGGRTALVIVNTLADLIRSRIIELGLALIRDETGKGHTVLVFGPRPDISPQKMAEEVETEGTGTAGFLRQWPAYFRDAGDFEIETCSYHIDAFQGVADFDTPSGAVQAAAKLVKRLGLRPAAGPILVHEPDQGHFPAWLLQHLGTGKPPQAITGLLVLSGRNILALEAARHNSFLALEGGMGGNDTRNCGAGESSARKTGAFGIILAPAVDLLMDREVLAAAAHGAYSFITLFPELVPQTDRLGAYWDGLAALLADGGVGVIALPSSGAERFDREKPKGFTRLGDFKRKGFRALAYRHSG</sequence>
<keyword evidence="1" id="KW-0489">Methyltransferase</keyword>
<dbReference type="AlphaFoldDB" id="F5YQ43"/>
<dbReference type="EMBL" id="CP001843">
    <property type="protein sequence ID" value="AEF86651.1"/>
    <property type="molecule type" value="Genomic_DNA"/>
</dbReference>
<dbReference type="InterPro" id="IPR007848">
    <property type="entry name" value="Small_mtfrase_dom"/>
</dbReference>
<evidence type="ECO:0000313" key="5">
    <source>
        <dbReference type="Proteomes" id="UP000009223"/>
    </source>
</evidence>
<feature type="domain" description="Methyltransferase small" evidence="3">
    <location>
        <begin position="15"/>
        <end position="131"/>
    </location>
</feature>
<gene>
    <name evidence="4" type="ordered locus">TREPR_1456</name>
</gene>
<dbReference type="Gene3D" id="3.40.50.150">
    <property type="entry name" value="Vaccinia Virus protein VP39"/>
    <property type="match status" value="1"/>
</dbReference>
<reference evidence="5" key="1">
    <citation type="submission" date="2009-12" db="EMBL/GenBank/DDBJ databases">
        <title>Complete sequence of Treponema primitia strain ZAS-2.</title>
        <authorList>
            <person name="Tetu S.G."/>
            <person name="Matson E."/>
            <person name="Ren Q."/>
            <person name="Seshadri R."/>
            <person name="Elbourne L."/>
            <person name="Hassan K.A."/>
            <person name="Durkin A."/>
            <person name="Radune D."/>
            <person name="Mohamoud Y."/>
            <person name="Shay R."/>
            <person name="Jin S."/>
            <person name="Zhang X."/>
            <person name="Lucey K."/>
            <person name="Ballor N.R."/>
            <person name="Ottesen E."/>
            <person name="Rosenthal R."/>
            <person name="Allen A."/>
            <person name="Leadbetter J.R."/>
            <person name="Paulsen I.T."/>
        </authorList>
    </citation>
    <scope>NUCLEOTIDE SEQUENCE [LARGE SCALE GENOMIC DNA]</scope>
    <source>
        <strain evidence="5">ATCC BAA-887 / DSM 12427 / ZAS-2</strain>
    </source>
</reference>
<keyword evidence="5" id="KW-1185">Reference proteome</keyword>
<dbReference type="GO" id="GO:0032259">
    <property type="term" value="P:methylation"/>
    <property type="evidence" value="ECO:0007669"/>
    <property type="project" value="UniProtKB-KW"/>
</dbReference>
<protein>
    <recommendedName>
        <fullName evidence="3">Methyltransferase small domain-containing protein</fullName>
    </recommendedName>
</protein>
<keyword evidence="1" id="KW-0808">Transferase</keyword>
<dbReference type="eggNOG" id="COG2813">
    <property type="taxonomic scope" value="Bacteria"/>
</dbReference>
<dbReference type="STRING" id="545694.TREPR_1456"/>